<dbReference type="EMBL" id="AMCI01007949">
    <property type="protein sequence ID" value="EJW91784.1"/>
    <property type="molecule type" value="Genomic_DNA"/>
</dbReference>
<dbReference type="GO" id="GO:0015234">
    <property type="term" value="F:thiamine transmembrane transporter activity"/>
    <property type="evidence" value="ECO:0007669"/>
    <property type="project" value="InterPro"/>
</dbReference>
<feature type="transmembrane region" description="Helical" evidence="1">
    <location>
        <begin position="84"/>
        <end position="108"/>
    </location>
</feature>
<dbReference type="AlphaFoldDB" id="J9FWQ3"/>
<proteinExistence type="predicted"/>
<evidence type="ECO:0000313" key="2">
    <source>
        <dbReference type="EMBL" id="EJW91784.1"/>
    </source>
</evidence>
<dbReference type="Gene3D" id="1.10.1760.20">
    <property type="match status" value="1"/>
</dbReference>
<keyword evidence="1" id="KW-0812">Transmembrane</keyword>
<gene>
    <name evidence="2" type="ORF">EVA_20109</name>
</gene>
<dbReference type="GO" id="GO:0005886">
    <property type="term" value="C:plasma membrane"/>
    <property type="evidence" value="ECO:0007669"/>
    <property type="project" value="InterPro"/>
</dbReference>
<name>J9FWQ3_9ZZZZ</name>
<feature type="transmembrane region" description="Helical" evidence="1">
    <location>
        <begin position="12"/>
        <end position="29"/>
    </location>
</feature>
<dbReference type="Pfam" id="PF09515">
    <property type="entry name" value="Thia_YuaJ"/>
    <property type="match status" value="1"/>
</dbReference>
<comment type="caution">
    <text evidence="2">The sequence shown here is derived from an EMBL/GenBank/DDBJ whole genome shotgun (WGS) entry which is preliminary data.</text>
</comment>
<evidence type="ECO:0000256" key="1">
    <source>
        <dbReference type="SAM" id="Phobius"/>
    </source>
</evidence>
<keyword evidence="1" id="KW-1133">Transmembrane helix</keyword>
<accession>J9FWQ3</accession>
<sequence length="123" mass="13254">MNKTLSRTRTLVECALMIALATILSYIPLVPELPHGGSITLVSMLPIIITGFRHGVKWGTLTAFVHSLIQLMLGIKNLTYCQGVVAILGCIFLDYILAYTVLGLATVFAKPIKKRILGVGVGS</sequence>
<organism evidence="2">
    <name type="scientific">gut metagenome</name>
    <dbReference type="NCBI Taxonomy" id="749906"/>
    <lineage>
        <taxon>unclassified sequences</taxon>
        <taxon>metagenomes</taxon>
        <taxon>organismal metagenomes</taxon>
    </lineage>
</organism>
<feature type="non-terminal residue" evidence="2">
    <location>
        <position position="123"/>
    </location>
</feature>
<dbReference type="InterPro" id="IPR012651">
    <property type="entry name" value="Thia_Transptr_ThiT"/>
</dbReference>
<protein>
    <submittedName>
        <fullName evidence="2">Proton-coupled thiamine transporter YuaJ</fullName>
    </submittedName>
</protein>
<keyword evidence="1" id="KW-0472">Membrane</keyword>
<reference evidence="2" key="1">
    <citation type="journal article" date="2012" name="PLoS ONE">
        <title>Gene sets for utilization of primary and secondary nutrition supplies in the distal gut of endangered iberian lynx.</title>
        <authorList>
            <person name="Alcaide M."/>
            <person name="Messina E."/>
            <person name="Richter M."/>
            <person name="Bargiela R."/>
            <person name="Peplies J."/>
            <person name="Huws S.A."/>
            <person name="Newbold C.J."/>
            <person name="Golyshin P.N."/>
            <person name="Simon M.A."/>
            <person name="Lopez G."/>
            <person name="Yakimov M.M."/>
            <person name="Ferrer M."/>
        </authorList>
    </citation>
    <scope>NUCLEOTIDE SEQUENCE</scope>
</reference>